<proteinExistence type="predicted"/>
<feature type="non-terminal residue" evidence="1">
    <location>
        <position position="1"/>
    </location>
</feature>
<protein>
    <recommendedName>
        <fullName evidence="2">Dockerin domain-containing protein</fullName>
    </recommendedName>
</protein>
<organism evidence="1">
    <name type="scientific">marine sediment metagenome</name>
    <dbReference type="NCBI Taxonomy" id="412755"/>
    <lineage>
        <taxon>unclassified sequences</taxon>
        <taxon>metagenomes</taxon>
        <taxon>ecological metagenomes</taxon>
    </lineage>
</organism>
<dbReference type="AlphaFoldDB" id="X1V7Z4"/>
<dbReference type="Pfam" id="PF00404">
    <property type="entry name" value="Dockerin_1"/>
    <property type="match status" value="1"/>
</dbReference>
<dbReference type="Gene3D" id="1.10.1330.10">
    <property type="entry name" value="Dockerin domain"/>
    <property type="match status" value="1"/>
</dbReference>
<dbReference type="EMBL" id="BARW01018669">
    <property type="protein sequence ID" value="GAJ01235.1"/>
    <property type="molecule type" value="Genomic_DNA"/>
</dbReference>
<dbReference type="PROSITE" id="PS00018">
    <property type="entry name" value="EF_HAND_1"/>
    <property type="match status" value="1"/>
</dbReference>
<dbReference type="GO" id="GO:0004553">
    <property type="term" value="F:hydrolase activity, hydrolyzing O-glycosyl compounds"/>
    <property type="evidence" value="ECO:0007669"/>
    <property type="project" value="InterPro"/>
</dbReference>
<comment type="caution">
    <text evidence="1">The sequence shown here is derived from an EMBL/GenBank/DDBJ whole genome shotgun (WGS) entry which is preliminary data.</text>
</comment>
<dbReference type="GO" id="GO:0000272">
    <property type="term" value="P:polysaccharide catabolic process"/>
    <property type="evidence" value="ECO:0007669"/>
    <property type="project" value="InterPro"/>
</dbReference>
<name>X1V7Z4_9ZZZZ</name>
<reference evidence="1" key="1">
    <citation type="journal article" date="2014" name="Front. Microbiol.">
        <title>High frequency of phylogenetically diverse reductive dehalogenase-homologous genes in deep subseafloor sedimentary metagenomes.</title>
        <authorList>
            <person name="Kawai M."/>
            <person name="Futagami T."/>
            <person name="Toyoda A."/>
            <person name="Takaki Y."/>
            <person name="Nishi S."/>
            <person name="Hori S."/>
            <person name="Arai W."/>
            <person name="Tsubouchi T."/>
            <person name="Morono Y."/>
            <person name="Uchiyama I."/>
            <person name="Ito T."/>
            <person name="Fujiyama A."/>
            <person name="Inagaki F."/>
            <person name="Takami H."/>
        </authorList>
    </citation>
    <scope>NUCLEOTIDE SEQUENCE</scope>
    <source>
        <strain evidence="1">Expedition CK06-06</strain>
    </source>
</reference>
<dbReference type="InterPro" id="IPR002105">
    <property type="entry name" value="Dockerin_1_rpt"/>
</dbReference>
<gene>
    <name evidence="1" type="ORF">S12H4_31915</name>
</gene>
<accession>X1V7Z4</accession>
<evidence type="ECO:0000313" key="1">
    <source>
        <dbReference type="EMBL" id="GAJ01235.1"/>
    </source>
</evidence>
<sequence length="43" mass="4693">VVLVGNVPRHLLVRGADINGDGVVNMLDVAKLAEYWLESCEVE</sequence>
<dbReference type="InterPro" id="IPR036439">
    <property type="entry name" value="Dockerin_dom_sf"/>
</dbReference>
<evidence type="ECO:0008006" key="2">
    <source>
        <dbReference type="Google" id="ProtNLM"/>
    </source>
</evidence>
<dbReference type="InterPro" id="IPR018247">
    <property type="entry name" value="EF_Hand_1_Ca_BS"/>
</dbReference>
<dbReference type="SUPFAM" id="SSF63446">
    <property type="entry name" value="Type I dockerin domain"/>
    <property type="match status" value="1"/>
</dbReference>